<dbReference type="Pfam" id="PF12686">
    <property type="entry name" value="DUF3800"/>
    <property type="match status" value="1"/>
</dbReference>
<proteinExistence type="predicted"/>
<evidence type="ECO:0000313" key="2">
    <source>
        <dbReference type="Proteomes" id="UP000767446"/>
    </source>
</evidence>
<dbReference type="InterPro" id="IPR024524">
    <property type="entry name" value="DUF3800"/>
</dbReference>
<dbReference type="AlphaFoldDB" id="A0A941JT65"/>
<protein>
    <submittedName>
        <fullName evidence="1">DUF3800 domain-containing protein</fullName>
    </submittedName>
</protein>
<name>A0A941JT65_9CHRO</name>
<dbReference type="Proteomes" id="UP000767446">
    <property type="component" value="Unassembled WGS sequence"/>
</dbReference>
<organism evidence="1 2">
    <name type="scientific">Gomphosphaeria aponina SAG 52.96 = DSM 107014</name>
    <dbReference type="NCBI Taxonomy" id="1521640"/>
    <lineage>
        <taxon>Bacteria</taxon>
        <taxon>Bacillati</taxon>
        <taxon>Cyanobacteriota</taxon>
        <taxon>Cyanophyceae</taxon>
        <taxon>Oscillatoriophycideae</taxon>
        <taxon>Chroococcales</taxon>
        <taxon>Gomphosphaeriaceae</taxon>
        <taxon>Gomphosphaeria</taxon>
    </lineage>
</organism>
<sequence>MNAENLPKEDNLKKGDIAMESLNTQISQDITHLAFSDESNYNDGKFRAISVISLKRESHELLANELKKIAENKEVKWNEINGDSKRTKIAINFIDFAIKYANLNRIRIDTLIWDIADYRHKVAKRDDKQNFQKMYYHLLKNIITKRWSSNGYWHLFPDEHTAMDWEILKDFLGLSVNSHLLQEKQQPQLDFIKEIYELKELNIKQISQCNSRDNYFIQLADIFAGIGAFSYKNFHSYRSWKNEESGQQSLFTTNTEDEATKSIKAKSKVLYELDSMSKKYQLGVSLNSSRGLMTRDPQKPINFWLYQSRSIHDQAPTK</sequence>
<accession>A0A941JT65</accession>
<dbReference type="EMBL" id="JADQBC010000053">
    <property type="protein sequence ID" value="MBR8828057.1"/>
    <property type="molecule type" value="Genomic_DNA"/>
</dbReference>
<reference evidence="1" key="1">
    <citation type="submission" date="2021-02" db="EMBL/GenBank/DDBJ databases">
        <title>Metagenome analyses of Stigonema ocellatum DSM 106950, Chlorogloea purpurea SAG 13.99 and Gomphosphaeria aponina DSM 107014.</title>
        <authorList>
            <person name="Marter P."/>
            <person name="Huang S."/>
        </authorList>
    </citation>
    <scope>NUCLEOTIDE SEQUENCE</scope>
    <source>
        <strain evidence="1">JP213</strain>
    </source>
</reference>
<comment type="caution">
    <text evidence="1">The sequence shown here is derived from an EMBL/GenBank/DDBJ whole genome shotgun (WGS) entry which is preliminary data.</text>
</comment>
<gene>
    <name evidence="1" type="ORF">DSM107014_09180</name>
</gene>
<evidence type="ECO:0000313" key="1">
    <source>
        <dbReference type="EMBL" id="MBR8828057.1"/>
    </source>
</evidence>